<evidence type="ECO:0000313" key="2">
    <source>
        <dbReference type="Proteomes" id="UP000028760"/>
    </source>
</evidence>
<dbReference type="EMBL" id="AYCK01023004">
    <property type="status" value="NOT_ANNOTATED_CDS"/>
    <property type="molecule type" value="Genomic_DNA"/>
</dbReference>
<dbReference type="Proteomes" id="UP000028760">
    <property type="component" value="Unassembled WGS sequence"/>
</dbReference>
<proteinExistence type="predicted"/>
<keyword evidence="2" id="KW-1185">Reference proteome</keyword>
<evidence type="ECO:0000313" key="1">
    <source>
        <dbReference type="Ensembl" id="ENSPFOP00000029568.1"/>
    </source>
</evidence>
<accession>A0A096MDS7</accession>
<reference evidence="1" key="3">
    <citation type="submission" date="2025-09" db="UniProtKB">
        <authorList>
            <consortium name="Ensembl"/>
        </authorList>
    </citation>
    <scope>IDENTIFICATION</scope>
</reference>
<dbReference type="OMA" id="HMESLEM"/>
<reference evidence="1" key="2">
    <citation type="submission" date="2025-08" db="UniProtKB">
        <authorList>
            <consortium name="Ensembl"/>
        </authorList>
    </citation>
    <scope>IDENTIFICATION</scope>
</reference>
<sequence length="392" mass="42947">IPAISMDAGKTDAKADENPQACPCGSKFLSWDTHQICVTCLGLRHTQAALESSEECSHCSRLPLKVLRRLLGRQLTLFGGDPILASAAASQETMDQGLILVPDAEPGPSWGDMLDAVNPCDDDGDSDAGSELLITDKDEDDEPPLVLRGWVTKPTPLGFSKANDGDSSLSDLDVDLHDVCKRAAAKLNIQWPEVQAEEARSRFDDKKLPKAKRTVPFFPELLEEFSVSWCNKLYREKHPVAGGSVLDCEGMDDHGLRQMPRVEQVAAHLHLKALMTLGGSAPSLPSAADCFQSNLMEKSYKVAALSVRAMNASSMLADQAELEEEMTVSPDATLWEEVCIITDHYLHLHKVAIQAMGRAMGLLVLQERARWLNLTTFSTREMEDLLDTPITP</sequence>
<protein>
    <submittedName>
        <fullName evidence="1">Uncharacterized protein</fullName>
    </submittedName>
</protein>
<organism evidence="1 2">
    <name type="scientific">Poecilia formosa</name>
    <name type="common">Amazon molly</name>
    <name type="synonym">Limia formosa</name>
    <dbReference type="NCBI Taxonomy" id="48698"/>
    <lineage>
        <taxon>Eukaryota</taxon>
        <taxon>Metazoa</taxon>
        <taxon>Chordata</taxon>
        <taxon>Craniata</taxon>
        <taxon>Vertebrata</taxon>
        <taxon>Euteleostomi</taxon>
        <taxon>Actinopterygii</taxon>
        <taxon>Neopterygii</taxon>
        <taxon>Teleostei</taxon>
        <taxon>Neoteleostei</taxon>
        <taxon>Acanthomorphata</taxon>
        <taxon>Ovalentaria</taxon>
        <taxon>Atherinomorphae</taxon>
        <taxon>Cyprinodontiformes</taxon>
        <taxon>Poeciliidae</taxon>
        <taxon>Poeciliinae</taxon>
        <taxon>Poecilia</taxon>
    </lineage>
</organism>
<dbReference type="AlphaFoldDB" id="A0A096MDS7"/>
<name>A0A096MDS7_POEFO</name>
<dbReference type="GeneTree" id="ENSGT00530000064357"/>
<reference evidence="2" key="1">
    <citation type="submission" date="2013-10" db="EMBL/GenBank/DDBJ databases">
        <authorList>
            <person name="Schartl M."/>
            <person name="Warren W."/>
        </authorList>
    </citation>
    <scope>NUCLEOTIDE SEQUENCE [LARGE SCALE GENOMIC DNA]</scope>
    <source>
        <strain evidence="2">female</strain>
    </source>
</reference>
<dbReference type="Ensembl" id="ENSPFOT00000031663.1">
    <property type="protein sequence ID" value="ENSPFOP00000029568.1"/>
    <property type="gene ID" value="ENSPFOG00000022660.1"/>
</dbReference>